<dbReference type="KEGG" id="chy:CHY_0396"/>
<dbReference type="Proteomes" id="UP000002706">
    <property type="component" value="Chromosome"/>
</dbReference>
<accession>Q3AF27</accession>
<dbReference type="InParanoid" id="Q3AF27"/>
<organism evidence="1 2">
    <name type="scientific">Carboxydothermus hydrogenoformans (strain ATCC BAA-161 / DSM 6008 / Z-2901)</name>
    <dbReference type="NCBI Taxonomy" id="246194"/>
    <lineage>
        <taxon>Bacteria</taxon>
        <taxon>Bacillati</taxon>
        <taxon>Bacillota</taxon>
        <taxon>Clostridia</taxon>
        <taxon>Thermoanaerobacterales</taxon>
        <taxon>Thermoanaerobacteraceae</taxon>
        <taxon>Carboxydothermus</taxon>
    </lineage>
</organism>
<evidence type="ECO:0000313" key="2">
    <source>
        <dbReference type="Proteomes" id="UP000002706"/>
    </source>
</evidence>
<keyword evidence="2" id="KW-1185">Reference proteome</keyword>
<evidence type="ECO:0000313" key="1">
    <source>
        <dbReference type="EMBL" id="ABB13821.1"/>
    </source>
</evidence>
<gene>
    <name evidence="1" type="ordered locus">CHY_0396</name>
</gene>
<name>Q3AF27_CARHZ</name>
<dbReference type="AlphaFoldDB" id="Q3AF27"/>
<dbReference type="EMBL" id="CP000141">
    <property type="protein sequence ID" value="ABB13821.1"/>
    <property type="molecule type" value="Genomic_DNA"/>
</dbReference>
<sequence length="52" mass="5837">MGRLKEAMSRKPGNLPVRVNLSYLRGEGRDCKAFGYNPLTEPGSGFFTKFNK</sequence>
<dbReference type="HOGENOM" id="CLU_3078004_0_0_9"/>
<reference evidence="1 2" key="1">
    <citation type="journal article" date="2005" name="PLoS Genet.">
        <title>Life in hot carbon monoxide: the complete genome sequence of Carboxydothermus hydrogenoformans Z-2901.</title>
        <authorList>
            <person name="Wu M."/>
            <person name="Ren Q."/>
            <person name="Durkin A.S."/>
            <person name="Daugherty S.C."/>
            <person name="Brinkac L.M."/>
            <person name="Dodson R.J."/>
            <person name="Madupu R."/>
            <person name="Sullivan S.A."/>
            <person name="Kolonay J.F."/>
            <person name="Haft D.H."/>
            <person name="Nelson W.C."/>
            <person name="Tallon L.J."/>
            <person name="Jones K.M."/>
            <person name="Ulrich L.E."/>
            <person name="Gonzalez J.M."/>
            <person name="Zhulin I.B."/>
            <person name="Robb F.T."/>
            <person name="Eisen J.A."/>
        </authorList>
    </citation>
    <scope>NUCLEOTIDE SEQUENCE [LARGE SCALE GENOMIC DNA]</scope>
    <source>
        <strain evidence="2">ATCC BAA-161 / DSM 6008 / Z-2901</strain>
    </source>
</reference>
<dbReference type="STRING" id="246194.CHY_0396"/>
<proteinExistence type="predicted"/>
<protein>
    <submittedName>
        <fullName evidence="1">Uncharacterized protein</fullName>
    </submittedName>
</protein>